<sequence>MAQTAAARAELDRRGGELRERIAELVALCTPEALADMPPLAEPEVADWHEPPRYRHSLTVRGSRDPALSPETLAPRVAAALAAAGWQVPETDRDESTGGVIVTGSNAGSQVRVRFSTTSTVVLYTGETAAIALSDPAPVRHRPPAHTADTVDPGHVLCYECAGAGWCPVCEGRGWVAAEPHGRRRCPECFDRRVCPICEGAGELAVARLSPVQRANYAHLPDGSK</sequence>
<dbReference type="EMBL" id="JADLQN010000002">
    <property type="protein sequence ID" value="MBF6356142.1"/>
    <property type="molecule type" value="Genomic_DNA"/>
</dbReference>
<evidence type="ECO:0000313" key="2">
    <source>
        <dbReference type="Proteomes" id="UP000707731"/>
    </source>
</evidence>
<evidence type="ECO:0000313" key="1">
    <source>
        <dbReference type="EMBL" id="MBF6356142.1"/>
    </source>
</evidence>
<protein>
    <submittedName>
        <fullName evidence="1">Uncharacterized protein</fullName>
    </submittedName>
</protein>
<dbReference type="Proteomes" id="UP000707731">
    <property type="component" value="Unassembled WGS sequence"/>
</dbReference>
<dbReference type="RefSeq" id="WP_195002969.1">
    <property type="nucleotide sequence ID" value="NZ_JADLQN010000002.1"/>
</dbReference>
<gene>
    <name evidence="1" type="ORF">IU449_16610</name>
</gene>
<keyword evidence="2" id="KW-1185">Reference proteome</keyword>
<reference evidence="1 2" key="1">
    <citation type="submission" date="2020-10" db="EMBL/GenBank/DDBJ databases">
        <title>Identification of Nocardia species via Next-generation sequencing and recognition of intraspecies genetic diversity.</title>
        <authorList>
            <person name="Li P."/>
            <person name="Li P."/>
            <person name="Lu B."/>
        </authorList>
    </citation>
    <scope>NUCLEOTIDE SEQUENCE [LARGE SCALE GENOMIC DNA]</scope>
    <source>
        <strain evidence="1 2">BJ06-0143</strain>
    </source>
</reference>
<organism evidence="1 2">
    <name type="scientific">Nocardia higoensis</name>
    <dbReference type="NCBI Taxonomy" id="228599"/>
    <lineage>
        <taxon>Bacteria</taxon>
        <taxon>Bacillati</taxon>
        <taxon>Actinomycetota</taxon>
        <taxon>Actinomycetes</taxon>
        <taxon>Mycobacteriales</taxon>
        <taxon>Nocardiaceae</taxon>
        <taxon>Nocardia</taxon>
    </lineage>
</organism>
<proteinExistence type="predicted"/>
<comment type="caution">
    <text evidence="1">The sequence shown here is derived from an EMBL/GenBank/DDBJ whole genome shotgun (WGS) entry which is preliminary data.</text>
</comment>
<name>A0ABS0DCE4_9NOCA</name>
<accession>A0ABS0DCE4</accession>